<dbReference type="FunFam" id="3.40.50.2000:FF:000143">
    <property type="entry name" value="UDP-glycosyltransferase 89B1"/>
    <property type="match status" value="1"/>
</dbReference>
<dbReference type="AlphaFoldDB" id="A0A0K9NZR4"/>
<dbReference type="FunFam" id="3.40.50.2000:FF:000060">
    <property type="entry name" value="Glycosyltransferase"/>
    <property type="match status" value="1"/>
</dbReference>
<sequence>MAINGGRIGGSQLTDLHILIVPFPAQGHMLSLLDLVCSLASTHDDLTITVAVTRGNVALLRPLLSRSLSNIRTLVLPFPSDPFIPEGIENCKDLSGKYFFPMIHVLTKLHGPILEWARSAENPVDAIISDFFLGWTEFLARDLGIPRIVFSPSGAFTLCSIHYLWRNMPKKEDFAESDFVINFFTIPNSPAFPWAQISGIYRSYQEGDQVSESIRRGFEANMESWGYLFNTFEALEEPYLEHLRKDMDHERVWAVGPLGTISNTGEERGGISTVPMDNLMNWLNTCSDGSVVYVCFGSQAVLSNEQTKTVMFGLENSRSKFIWSVKTSGDGEDGEVPVEFDKKMVGRGMVIRGWAPQLAILSHPAVGSFLSHCGWNSTLEAVSAGVPLITWPLNADQFFNARLLKEIGVGVCADAGWEDSDEYSSSLSKIIHKSTSSGKLDDVRMKIAELRSNALKSVAAGGTSTQSLKLFVNELRSFTGKKLV</sequence>
<dbReference type="OMA" id="KVVYVCF"/>
<dbReference type="Gene3D" id="3.40.50.2000">
    <property type="entry name" value="Glycogen Phosphorylase B"/>
    <property type="match status" value="2"/>
</dbReference>
<dbReference type="CDD" id="cd03784">
    <property type="entry name" value="GT1_Gtf-like"/>
    <property type="match status" value="1"/>
</dbReference>
<proteinExistence type="inferred from homology"/>
<organism evidence="3 4">
    <name type="scientific">Zostera marina</name>
    <name type="common">Eelgrass</name>
    <dbReference type="NCBI Taxonomy" id="29655"/>
    <lineage>
        <taxon>Eukaryota</taxon>
        <taxon>Viridiplantae</taxon>
        <taxon>Streptophyta</taxon>
        <taxon>Embryophyta</taxon>
        <taxon>Tracheophyta</taxon>
        <taxon>Spermatophyta</taxon>
        <taxon>Magnoliopsida</taxon>
        <taxon>Liliopsida</taxon>
        <taxon>Zosteraceae</taxon>
        <taxon>Zostera</taxon>
    </lineage>
</organism>
<evidence type="ECO:0000256" key="1">
    <source>
        <dbReference type="ARBA" id="ARBA00009995"/>
    </source>
</evidence>
<keyword evidence="4" id="KW-1185">Reference proteome</keyword>
<dbReference type="Pfam" id="PF00201">
    <property type="entry name" value="UDPGT"/>
    <property type="match status" value="1"/>
</dbReference>
<comment type="similarity">
    <text evidence="1">Belongs to the UDP-glycosyltransferase family.</text>
</comment>
<accession>A0A0K9NZR4</accession>
<evidence type="ECO:0000313" key="4">
    <source>
        <dbReference type="Proteomes" id="UP000036987"/>
    </source>
</evidence>
<keyword evidence="2 3" id="KW-0808">Transferase</keyword>
<comment type="caution">
    <text evidence="3">The sequence shown here is derived from an EMBL/GenBank/DDBJ whole genome shotgun (WGS) entry which is preliminary data.</text>
</comment>
<evidence type="ECO:0000313" key="3">
    <source>
        <dbReference type="EMBL" id="KMZ61482.1"/>
    </source>
</evidence>
<dbReference type="PANTHER" id="PTHR48047:SF8">
    <property type="entry name" value="FLAVONOL 3-O-GLUCOSYLTRANSFERASE UGT89B1"/>
    <property type="match status" value="1"/>
</dbReference>
<dbReference type="SUPFAM" id="SSF53756">
    <property type="entry name" value="UDP-Glycosyltransferase/glycogen phosphorylase"/>
    <property type="match status" value="1"/>
</dbReference>
<dbReference type="GO" id="GO:0008194">
    <property type="term" value="F:UDP-glycosyltransferase activity"/>
    <property type="evidence" value="ECO:0007669"/>
    <property type="project" value="InterPro"/>
</dbReference>
<gene>
    <name evidence="3" type="ORF">ZOSMA_52G01320</name>
</gene>
<reference evidence="4" key="1">
    <citation type="journal article" date="2016" name="Nature">
        <title>The genome of the seagrass Zostera marina reveals angiosperm adaptation to the sea.</title>
        <authorList>
            <person name="Olsen J.L."/>
            <person name="Rouze P."/>
            <person name="Verhelst B."/>
            <person name="Lin Y.-C."/>
            <person name="Bayer T."/>
            <person name="Collen J."/>
            <person name="Dattolo E."/>
            <person name="De Paoli E."/>
            <person name="Dittami S."/>
            <person name="Maumus F."/>
            <person name="Michel G."/>
            <person name="Kersting A."/>
            <person name="Lauritano C."/>
            <person name="Lohaus R."/>
            <person name="Toepel M."/>
            <person name="Tonon T."/>
            <person name="Vanneste K."/>
            <person name="Amirebrahimi M."/>
            <person name="Brakel J."/>
            <person name="Bostroem C."/>
            <person name="Chovatia M."/>
            <person name="Grimwood J."/>
            <person name="Jenkins J.W."/>
            <person name="Jueterbock A."/>
            <person name="Mraz A."/>
            <person name="Stam W.T."/>
            <person name="Tice H."/>
            <person name="Bornberg-Bauer E."/>
            <person name="Green P.J."/>
            <person name="Pearson G.A."/>
            <person name="Procaccini G."/>
            <person name="Duarte C.M."/>
            <person name="Schmutz J."/>
            <person name="Reusch T.B.H."/>
            <person name="Van de Peer Y."/>
        </authorList>
    </citation>
    <scope>NUCLEOTIDE SEQUENCE [LARGE SCALE GENOMIC DNA]</scope>
    <source>
        <strain evidence="4">cv. Finnish</strain>
    </source>
</reference>
<dbReference type="Proteomes" id="UP000036987">
    <property type="component" value="Unassembled WGS sequence"/>
</dbReference>
<dbReference type="InterPro" id="IPR002213">
    <property type="entry name" value="UDP_glucos_trans"/>
</dbReference>
<evidence type="ECO:0000256" key="2">
    <source>
        <dbReference type="ARBA" id="ARBA00022679"/>
    </source>
</evidence>
<dbReference type="EMBL" id="LFYR01001488">
    <property type="protein sequence ID" value="KMZ61482.1"/>
    <property type="molecule type" value="Genomic_DNA"/>
</dbReference>
<name>A0A0K9NZR4_ZOSMR</name>
<protein>
    <submittedName>
        <fullName evidence="3">Flavonoid glucosyltransferase, family GT1</fullName>
    </submittedName>
</protein>
<dbReference type="PANTHER" id="PTHR48047">
    <property type="entry name" value="GLYCOSYLTRANSFERASE"/>
    <property type="match status" value="1"/>
</dbReference>
<dbReference type="OrthoDB" id="5835829at2759"/>